<name>A0A1I3GMM3_9RHOB</name>
<accession>A0A1I3GMM3</accession>
<gene>
    <name evidence="1" type="ORF">SAMN05216258_105235</name>
</gene>
<reference evidence="1 2" key="1">
    <citation type="submission" date="2016-10" db="EMBL/GenBank/DDBJ databases">
        <authorList>
            <person name="de Groot N.N."/>
        </authorList>
    </citation>
    <scope>NUCLEOTIDE SEQUENCE [LARGE SCALE GENOMIC DNA]</scope>
    <source>
        <strain evidence="1 2">CGMCC 1.11030</strain>
    </source>
</reference>
<dbReference type="STRING" id="1114924.SAMN05216258_105235"/>
<dbReference type="InterPro" id="IPR021251">
    <property type="entry name" value="DUF2793"/>
</dbReference>
<dbReference type="OrthoDB" id="564699at2"/>
<proteinExistence type="predicted"/>
<dbReference type="RefSeq" id="WP_092860065.1">
    <property type="nucleotide sequence ID" value="NZ_FOQH01000005.1"/>
</dbReference>
<evidence type="ECO:0000313" key="2">
    <source>
        <dbReference type="Proteomes" id="UP000199377"/>
    </source>
</evidence>
<dbReference type="AlphaFoldDB" id="A0A1I3GMM3"/>
<dbReference type="Proteomes" id="UP000199377">
    <property type="component" value="Unassembled WGS sequence"/>
</dbReference>
<protein>
    <submittedName>
        <fullName evidence="1">Uncharacterized protein</fullName>
    </submittedName>
</protein>
<keyword evidence="2" id="KW-1185">Reference proteome</keyword>
<sequence length="232" mass="23695">MAETANLDLPLLAAGQASKHITVNEALIRLDQLVMLAARSRTLATPPSTPTEGDRYIIPVGSTDAWAGRASQVAIAVNGGWDFVVPLVGWRAFVEDEGAEVIYAAGVWSSLTLPAAPSGAITVVEFEHQLTAGGAQVTTGQIPAGSLVLGITARVQQAITGVSGWSLGVTEADTRYGSGHATGAGAGIVAVVGAPLAYSTNIGLRLTPQGGSFTGGRVKFNIHRLTFAPPAA</sequence>
<dbReference type="Pfam" id="PF10983">
    <property type="entry name" value="DUF2793"/>
    <property type="match status" value="1"/>
</dbReference>
<organism evidence="1 2">
    <name type="scientific">Albimonas pacifica</name>
    <dbReference type="NCBI Taxonomy" id="1114924"/>
    <lineage>
        <taxon>Bacteria</taxon>
        <taxon>Pseudomonadati</taxon>
        <taxon>Pseudomonadota</taxon>
        <taxon>Alphaproteobacteria</taxon>
        <taxon>Rhodobacterales</taxon>
        <taxon>Paracoccaceae</taxon>
        <taxon>Albimonas</taxon>
    </lineage>
</organism>
<evidence type="ECO:0000313" key="1">
    <source>
        <dbReference type="EMBL" id="SFI24512.1"/>
    </source>
</evidence>
<dbReference type="EMBL" id="FOQH01000005">
    <property type="protein sequence ID" value="SFI24512.1"/>
    <property type="molecule type" value="Genomic_DNA"/>
</dbReference>